<proteinExistence type="predicted"/>
<comment type="function">
    <text evidence="5">May be an activator protein for the gylABX operon.</text>
</comment>
<dbReference type="CDD" id="cd00090">
    <property type="entry name" value="HTH_ARSR"/>
    <property type="match status" value="1"/>
</dbReference>
<dbReference type="InterPro" id="IPR036388">
    <property type="entry name" value="WH-like_DNA-bd_sf"/>
</dbReference>
<name>A0A5S4V102_9MICO</name>
<dbReference type="InterPro" id="IPR029016">
    <property type="entry name" value="GAF-like_dom_sf"/>
</dbReference>
<dbReference type="FunFam" id="1.10.10.10:FF:000056">
    <property type="entry name" value="IclR family transcriptional regulator"/>
    <property type="match status" value="1"/>
</dbReference>
<protein>
    <recommendedName>
        <fullName evidence="6">Glycerol operon regulatory protein</fullName>
    </recommendedName>
</protein>
<dbReference type="InterPro" id="IPR050707">
    <property type="entry name" value="HTH_MetabolicPath_Reg"/>
</dbReference>
<dbReference type="InterPro" id="IPR014757">
    <property type="entry name" value="Tscrpt_reg_IclR_C"/>
</dbReference>
<dbReference type="PANTHER" id="PTHR30136:SF7">
    <property type="entry name" value="HTH-TYPE TRANSCRIPTIONAL REGULATOR KDGR-RELATED"/>
    <property type="match status" value="1"/>
</dbReference>
<dbReference type="InterPro" id="IPR036390">
    <property type="entry name" value="WH_DNA-bd_sf"/>
</dbReference>
<keyword evidence="10" id="KW-1185">Reference proteome</keyword>
<dbReference type="EMBL" id="VSSB01000001">
    <property type="protein sequence ID" value="TYL52777.1"/>
    <property type="molecule type" value="Genomic_DNA"/>
</dbReference>
<evidence type="ECO:0000256" key="6">
    <source>
        <dbReference type="ARBA" id="ARBA00070406"/>
    </source>
</evidence>
<keyword evidence="4" id="KW-0804">Transcription</keyword>
<dbReference type="Pfam" id="PF09339">
    <property type="entry name" value="HTH_IclR"/>
    <property type="match status" value="1"/>
</dbReference>
<feature type="domain" description="HTH iclR-type" evidence="7">
    <location>
        <begin position="23"/>
        <end position="85"/>
    </location>
</feature>
<dbReference type="GO" id="GO:0045892">
    <property type="term" value="P:negative regulation of DNA-templated transcription"/>
    <property type="evidence" value="ECO:0007669"/>
    <property type="project" value="TreeGrafter"/>
</dbReference>
<dbReference type="GO" id="GO:0003677">
    <property type="term" value="F:DNA binding"/>
    <property type="evidence" value="ECO:0007669"/>
    <property type="project" value="UniProtKB-KW"/>
</dbReference>
<comment type="caution">
    <text evidence="9">The sequence shown here is derived from an EMBL/GenBank/DDBJ whole genome shotgun (WGS) entry which is preliminary data.</text>
</comment>
<evidence type="ECO:0000313" key="10">
    <source>
        <dbReference type="Proteomes" id="UP000325243"/>
    </source>
</evidence>
<dbReference type="SUPFAM" id="SSF55781">
    <property type="entry name" value="GAF domain-like"/>
    <property type="match status" value="1"/>
</dbReference>
<dbReference type="RefSeq" id="WP_148732239.1">
    <property type="nucleotide sequence ID" value="NZ_VSSB01000001.1"/>
</dbReference>
<evidence type="ECO:0000256" key="5">
    <source>
        <dbReference type="ARBA" id="ARBA00058938"/>
    </source>
</evidence>
<dbReference type="PANTHER" id="PTHR30136">
    <property type="entry name" value="HELIX-TURN-HELIX TRANSCRIPTIONAL REGULATOR, ICLR FAMILY"/>
    <property type="match status" value="1"/>
</dbReference>
<evidence type="ECO:0000256" key="4">
    <source>
        <dbReference type="ARBA" id="ARBA00023163"/>
    </source>
</evidence>
<dbReference type="GO" id="GO:0003700">
    <property type="term" value="F:DNA-binding transcription factor activity"/>
    <property type="evidence" value="ECO:0007669"/>
    <property type="project" value="TreeGrafter"/>
</dbReference>
<accession>A0A5S4V102</accession>
<dbReference type="Proteomes" id="UP000325243">
    <property type="component" value="Unassembled WGS sequence"/>
</dbReference>
<feature type="domain" description="IclR-ED" evidence="8">
    <location>
        <begin position="86"/>
        <end position="249"/>
    </location>
</feature>
<dbReference type="Pfam" id="PF01614">
    <property type="entry name" value="IclR_C"/>
    <property type="match status" value="1"/>
</dbReference>
<dbReference type="SUPFAM" id="SSF46785">
    <property type="entry name" value="Winged helix' DNA-binding domain"/>
    <property type="match status" value="1"/>
</dbReference>
<evidence type="ECO:0000256" key="2">
    <source>
        <dbReference type="ARBA" id="ARBA00023015"/>
    </source>
</evidence>
<sequence>MAERSASRTERTVRADRGTDYAAPALDKALDILELLAGEAGGLTQTEIAERVGRNVSQIYRVLATLERRGYLTRDDRSGRYVLSMALFDLAHRHPPLRGLVQLASGPMRALADAVRQSCNLGIDDAGAVRIVAQAESPADFGYQVRVGARFPIESTATGAVLAAGTDAAAATPLGPGEAAQLADGWLARPDRLQAGVTDVAVAITDRRGHTVAALTVPYVATSYSSVGLDEVVAAARATAAEISARLGGIPAAAD</sequence>
<dbReference type="Gene3D" id="3.30.450.40">
    <property type="match status" value="2"/>
</dbReference>
<dbReference type="PROSITE" id="PS51077">
    <property type="entry name" value="HTH_ICLR"/>
    <property type="match status" value="1"/>
</dbReference>
<dbReference type="InterPro" id="IPR011991">
    <property type="entry name" value="ArsR-like_HTH"/>
</dbReference>
<evidence type="ECO:0000256" key="3">
    <source>
        <dbReference type="ARBA" id="ARBA00023125"/>
    </source>
</evidence>
<gene>
    <name evidence="9" type="ORF">FYC51_03260</name>
</gene>
<organism evidence="9 10">
    <name type="scientific">Agromyces mariniharenae</name>
    <dbReference type="NCBI Taxonomy" id="2604423"/>
    <lineage>
        <taxon>Bacteria</taxon>
        <taxon>Bacillati</taxon>
        <taxon>Actinomycetota</taxon>
        <taxon>Actinomycetes</taxon>
        <taxon>Micrococcales</taxon>
        <taxon>Microbacteriaceae</taxon>
        <taxon>Agromyces</taxon>
    </lineage>
</organism>
<evidence type="ECO:0000256" key="1">
    <source>
        <dbReference type="ARBA" id="ARBA00022798"/>
    </source>
</evidence>
<keyword evidence="3" id="KW-0238">DNA-binding</keyword>
<evidence type="ECO:0000259" key="7">
    <source>
        <dbReference type="PROSITE" id="PS51077"/>
    </source>
</evidence>
<dbReference type="AlphaFoldDB" id="A0A5S4V102"/>
<reference evidence="9 10" key="1">
    <citation type="submission" date="2019-08" db="EMBL/GenBank/DDBJ databases">
        <authorList>
            <person name="Hu J."/>
        </authorList>
    </citation>
    <scope>NUCLEOTIDE SEQUENCE [LARGE SCALE GENOMIC DNA]</scope>
    <source>
        <strain evidence="9 10">NEAU-184</strain>
    </source>
</reference>
<dbReference type="PROSITE" id="PS51078">
    <property type="entry name" value="ICLR_ED"/>
    <property type="match status" value="1"/>
</dbReference>
<dbReference type="InterPro" id="IPR005471">
    <property type="entry name" value="Tscrpt_reg_IclR_N"/>
</dbReference>
<evidence type="ECO:0000313" key="9">
    <source>
        <dbReference type="EMBL" id="TYL52777.1"/>
    </source>
</evidence>
<keyword evidence="1" id="KW-0319">Glycerol metabolism</keyword>
<dbReference type="SMART" id="SM00346">
    <property type="entry name" value="HTH_ICLR"/>
    <property type="match status" value="1"/>
</dbReference>
<dbReference type="GO" id="GO:0006071">
    <property type="term" value="P:glycerol metabolic process"/>
    <property type="evidence" value="ECO:0007669"/>
    <property type="project" value="UniProtKB-KW"/>
</dbReference>
<evidence type="ECO:0000259" key="8">
    <source>
        <dbReference type="PROSITE" id="PS51078"/>
    </source>
</evidence>
<keyword evidence="2" id="KW-0805">Transcription regulation</keyword>
<dbReference type="Gene3D" id="1.10.10.10">
    <property type="entry name" value="Winged helix-like DNA-binding domain superfamily/Winged helix DNA-binding domain"/>
    <property type="match status" value="1"/>
</dbReference>